<dbReference type="Gene3D" id="1.20.1250.20">
    <property type="entry name" value="MFS general substrate transporter like domains"/>
    <property type="match status" value="1"/>
</dbReference>
<comment type="caution">
    <text evidence="11">The sequence shown here is derived from an EMBL/GenBank/DDBJ whole genome shotgun (WGS) entry which is preliminary data.</text>
</comment>
<dbReference type="InterPro" id="IPR020846">
    <property type="entry name" value="MFS_dom"/>
</dbReference>
<dbReference type="Proteomes" id="UP000287609">
    <property type="component" value="Unassembled WGS sequence"/>
</dbReference>
<dbReference type="InterPro" id="IPR036259">
    <property type="entry name" value="MFS_trans_sf"/>
</dbReference>
<dbReference type="Pfam" id="PF07690">
    <property type="entry name" value="MFS_1"/>
    <property type="match status" value="1"/>
</dbReference>
<proteinExistence type="inferred from homology"/>
<feature type="transmembrane region" description="Helical" evidence="9">
    <location>
        <begin position="507"/>
        <end position="525"/>
    </location>
</feature>
<comment type="similarity">
    <text evidence="2">Belongs to the major facilitator superfamily. TCR/Tet family.</text>
</comment>
<protein>
    <submittedName>
        <fullName evidence="11">MFS transporter</fullName>
    </submittedName>
</protein>
<feature type="transmembrane region" description="Helical" evidence="9">
    <location>
        <begin position="400"/>
        <end position="422"/>
    </location>
</feature>
<keyword evidence="12" id="KW-1185">Reference proteome</keyword>
<evidence type="ECO:0000259" key="10">
    <source>
        <dbReference type="PROSITE" id="PS50850"/>
    </source>
</evidence>
<keyword evidence="4" id="KW-1003">Cell membrane</keyword>
<name>A0A430FPQ5_9BIFI</name>
<dbReference type="InterPro" id="IPR011701">
    <property type="entry name" value="MFS"/>
</dbReference>
<evidence type="ECO:0000256" key="7">
    <source>
        <dbReference type="ARBA" id="ARBA00023136"/>
    </source>
</evidence>
<evidence type="ECO:0000256" key="6">
    <source>
        <dbReference type="ARBA" id="ARBA00022989"/>
    </source>
</evidence>
<keyword evidence="6 9" id="KW-1133">Transmembrane helix</keyword>
<evidence type="ECO:0000256" key="4">
    <source>
        <dbReference type="ARBA" id="ARBA00022475"/>
    </source>
</evidence>
<feature type="transmembrane region" description="Helical" evidence="9">
    <location>
        <begin position="86"/>
        <end position="105"/>
    </location>
</feature>
<keyword evidence="7 9" id="KW-0472">Membrane</keyword>
<feature type="transmembrane region" description="Helical" evidence="9">
    <location>
        <begin position="49"/>
        <end position="74"/>
    </location>
</feature>
<dbReference type="SUPFAM" id="SSF103473">
    <property type="entry name" value="MFS general substrate transporter"/>
    <property type="match status" value="1"/>
</dbReference>
<dbReference type="EMBL" id="QXGM01000002">
    <property type="protein sequence ID" value="RSX54795.1"/>
    <property type="molecule type" value="Genomic_DNA"/>
</dbReference>
<evidence type="ECO:0000256" key="1">
    <source>
        <dbReference type="ARBA" id="ARBA00004651"/>
    </source>
</evidence>
<dbReference type="FunFam" id="1.20.1720.10:FF:000004">
    <property type="entry name" value="EmrB/QacA family drug resistance transporter"/>
    <property type="match status" value="1"/>
</dbReference>
<feature type="transmembrane region" description="Helical" evidence="9">
    <location>
        <begin position="268"/>
        <end position="286"/>
    </location>
</feature>
<feature type="domain" description="Major facilitator superfamily (MFS) profile" evidence="10">
    <location>
        <begin position="52"/>
        <end position="530"/>
    </location>
</feature>
<feature type="transmembrane region" description="Helical" evidence="9">
    <location>
        <begin position="340"/>
        <end position="363"/>
    </location>
</feature>
<feature type="transmembrane region" description="Helical" evidence="9">
    <location>
        <begin position="306"/>
        <end position="328"/>
    </location>
</feature>
<keyword evidence="3" id="KW-0813">Transport</keyword>
<feature type="transmembrane region" description="Helical" evidence="9">
    <location>
        <begin position="375"/>
        <end position="394"/>
    </location>
</feature>
<feature type="transmembrane region" description="Helical" evidence="9">
    <location>
        <begin position="175"/>
        <end position="199"/>
    </location>
</feature>
<feature type="transmembrane region" description="Helical" evidence="9">
    <location>
        <begin position="142"/>
        <end position="163"/>
    </location>
</feature>
<organism evidence="11 12">
    <name type="scientific">Bifidobacterium dolichotidis</name>
    <dbReference type="NCBI Taxonomy" id="2306976"/>
    <lineage>
        <taxon>Bacteria</taxon>
        <taxon>Bacillati</taxon>
        <taxon>Actinomycetota</taxon>
        <taxon>Actinomycetes</taxon>
        <taxon>Bifidobacteriales</taxon>
        <taxon>Bifidobacteriaceae</taxon>
        <taxon>Bifidobacterium</taxon>
    </lineage>
</organism>
<reference evidence="11 12" key="1">
    <citation type="submission" date="2018-09" db="EMBL/GenBank/DDBJ databases">
        <title>Characterization of the phylogenetic diversity of five novel species belonging to the genus Bifidobacterium.</title>
        <authorList>
            <person name="Lugli G.A."/>
            <person name="Duranti S."/>
            <person name="Milani C."/>
        </authorList>
    </citation>
    <scope>NUCLEOTIDE SEQUENCE [LARGE SCALE GENOMIC DNA]</scope>
    <source>
        <strain evidence="11 12">2036B</strain>
    </source>
</reference>
<evidence type="ECO:0000256" key="2">
    <source>
        <dbReference type="ARBA" id="ARBA00007520"/>
    </source>
</evidence>
<dbReference type="AlphaFoldDB" id="A0A430FPQ5"/>
<dbReference type="PROSITE" id="PS50850">
    <property type="entry name" value="MFS"/>
    <property type="match status" value="1"/>
</dbReference>
<dbReference type="GO" id="GO:0005886">
    <property type="term" value="C:plasma membrane"/>
    <property type="evidence" value="ECO:0007669"/>
    <property type="project" value="UniProtKB-SubCell"/>
</dbReference>
<sequence length="543" mass="57776">MNASSESSTAAVDGSASTTASQAVHKSAHHKTAQPTTPPHDGAMHGAKLALVFIALALAMFVGSLSETIAATALPTIVGDLGGVEIMQWVSTMYILTSTVVMPLYGRLGDRIGRKYLVLVAMGLYALGKIICALAPNMALLLTGRGISGLGGGGVIILSQAILADVVSARARGKYMGAIGAVFAVSTILGPVLGGWIVQDFGWRMIFWCTIPLDVIAIILTGIFLRHDAHTDKTHTVDYWGLAFATIFTVSIVLAASWGGNTYAWDSWEIICLFILALVAAGLFVYAEHKADEPIIPLRLFANRNFVLVTIAGMLVYGAMSGAMNYLPTFLQIVDDKSPTIAGLMMTPMMAGALITSTVTGFLATITGRYKWMPIAMCAVLTGGYVLLASIGVSTPIMLLMFYFFIIGFGQGLGTQILVLIVQNEFPHRIVGTATASNNFFRQIGMTLGTAVVGSVFTSRLVSQVSSSVPAGVHVNLNDMTPQMLNKLPAALHTIVAQDYAQALTPIFRVFVPMLAFATILTLFIREHPLSKSVDNKGTSTHH</sequence>
<feature type="transmembrane region" description="Helical" evidence="9">
    <location>
        <begin position="117"/>
        <end position="136"/>
    </location>
</feature>
<feature type="region of interest" description="Disordered" evidence="8">
    <location>
        <begin position="21"/>
        <end position="40"/>
    </location>
</feature>
<dbReference type="PANTHER" id="PTHR23501:SF197">
    <property type="entry name" value="COMD"/>
    <property type="match status" value="1"/>
</dbReference>
<gene>
    <name evidence="11" type="ORF">D2E26_0849</name>
</gene>
<feature type="transmembrane region" description="Helical" evidence="9">
    <location>
        <begin position="205"/>
        <end position="225"/>
    </location>
</feature>
<dbReference type="PANTHER" id="PTHR23501">
    <property type="entry name" value="MAJOR FACILITATOR SUPERFAMILY"/>
    <property type="match status" value="1"/>
</dbReference>
<evidence type="ECO:0000256" key="5">
    <source>
        <dbReference type="ARBA" id="ARBA00022692"/>
    </source>
</evidence>
<evidence type="ECO:0000256" key="3">
    <source>
        <dbReference type="ARBA" id="ARBA00022448"/>
    </source>
</evidence>
<evidence type="ECO:0000256" key="8">
    <source>
        <dbReference type="SAM" id="MobiDB-lite"/>
    </source>
</evidence>
<keyword evidence="5 9" id="KW-0812">Transmembrane</keyword>
<accession>A0A430FPQ5</accession>
<evidence type="ECO:0000313" key="11">
    <source>
        <dbReference type="EMBL" id="RSX54795.1"/>
    </source>
</evidence>
<dbReference type="GO" id="GO:0022857">
    <property type="term" value="F:transmembrane transporter activity"/>
    <property type="evidence" value="ECO:0007669"/>
    <property type="project" value="InterPro"/>
</dbReference>
<dbReference type="Gene3D" id="1.20.1720.10">
    <property type="entry name" value="Multidrug resistance protein D"/>
    <property type="match status" value="1"/>
</dbReference>
<feature type="transmembrane region" description="Helical" evidence="9">
    <location>
        <begin position="237"/>
        <end position="256"/>
    </location>
</feature>
<evidence type="ECO:0000256" key="9">
    <source>
        <dbReference type="SAM" id="Phobius"/>
    </source>
</evidence>
<dbReference type="PRINTS" id="PR01036">
    <property type="entry name" value="TCRTETB"/>
</dbReference>
<comment type="subcellular location">
    <subcellularLocation>
        <location evidence="1">Cell membrane</location>
        <topology evidence="1">Multi-pass membrane protein</topology>
    </subcellularLocation>
</comment>
<evidence type="ECO:0000313" key="12">
    <source>
        <dbReference type="Proteomes" id="UP000287609"/>
    </source>
</evidence>
<dbReference type="RefSeq" id="WP_241218869.1">
    <property type="nucleotide sequence ID" value="NZ_QXGM01000002.1"/>
</dbReference>